<dbReference type="GO" id="GO:0009966">
    <property type="term" value="P:regulation of signal transduction"/>
    <property type="evidence" value="ECO:0007669"/>
    <property type="project" value="InterPro"/>
</dbReference>
<dbReference type="InterPro" id="IPR007062">
    <property type="entry name" value="PPI-2"/>
</dbReference>
<feature type="compositionally biased region" description="Acidic residues" evidence="1">
    <location>
        <begin position="241"/>
        <end position="256"/>
    </location>
</feature>
<dbReference type="GO" id="GO:0008047">
    <property type="term" value="F:enzyme activator activity"/>
    <property type="evidence" value="ECO:0007669"/>
    <property type="project" value="EnsemblFungi"/>
</dbReference>
<feature type="compositionally biased region" description="Basic and acidic residues" evidence="1">
    <location>
        <begin position="177"/>
        <end position="187"/>
    </location>
</feature>
<feature type="region of interest" description="Disordered" evidence="1">
    <location>
        <begin position="140"/>
        <end position="256"/>
    </location>
</feature>
<gene>
    <name evidence="2" type="primary">NDAI0I02600</name>
    <name evidence="2" type="ordered locus">NDAI_0I02600</name>
</gene>
<dbReference type="EMBL" id="HE580275">
    <property type="protein sequence ID" value="CCD26828.1"/>
    <property type="molecule type" value="Genomic_DNA"/>
</dbReference>
<dbReference type="GO" id="GO:0004864">
    <property type="term" value="F:protein phosphatase inhibitor activity"/>
    <property type="evidence" value="ECO:0007669"/>
    <property type="project" value="InterPro"/>
</dbReference>
<protein>
    <recommendedName>
        <fullName evidence="4">Protein GLC8</fullName>
    </recommendedName>
</protein>
<feature type="compositionally biased region" description="Acidic residues" evidence="1">
    <location>
        <begin position="188"/>
        <end position="204"/>
    </location>
</feature>
<evidence type="ECO:0000313" key="3">
    <source>
        <dbReference type="Proteomes" id="UP000000689"/>
    </source>
</evidence>
<name>G0WGB7_NAUDC</name>
<keyword evidence="3" id="KW-1185">Reference proteome</keyword>
<evidence type="ECO:0008006" key="4">
    <source>
        <dbReference type="Google" id="ProtNLM"/>
    </source>
</evidence>
<dbReference type="PANTHER" id="PTHR12398">
    <property type="entry name" value="PROTEIN PHOSPHATASE INHIBITOR"/>
    <property type="match status" value="1"/>
</dbReference>
<dbReference type="HOGENOM" id="CLU_070379_1_0_1"/>
<dbReference type="OMA" id="QQFQDIH"/>
<dbReference type="Pfam" id="PF04979">
    <property type="entry name" value="IPP-2"/>
    <property type="match status" value="1"/>
</dbReference>
<dbReference type="GeneID" id="11493839"/>
<dbReference type="PANTHER" id="PTHR12398:SF20">
    <property type="entry name" value="PROTEIN PHOSPHATASE 1 REGULATORY INHIBITOR SUBUNIT 2"/>
    <property type="match status" value="1"/>
</dbReference>
<dbReference type="OrthoDB" id="551302at2759"/>
<proteinExistence type="predicted"/>
<organism evidence="2 3">
    <name type="scientific">Naumovozyma dairenensis (strain ATCC 10597 / BCRC 20456 / CBS 421 / NBRC 0211 / NRRL Y-12639)</name>
    <name type="common">Saccharomyces dairenensis</name>
    <dbReference type="NCBI Taxonomy" id="1071378"/>
    <lineage>
        <taxon>Eukaryota</taxon>
        <taxon>Fungi</taxon>
        <taxon>Dikarya</taxon>
        <taxon>Ascomycota</taxon>
        <taxon>Saccharomycotina</taxon>
        <taxon>Saccharomycetes</taxon>
        <taxon>Saccharomycetales</taxon>
        <taxon>Saccharomycetaceae</taxon>
        <taxon>Naumovozyma</taxon>
    </lineage>
</organism>
<reference evidence="2 3" key="1">
    <citation type="journal article" date="2011" name="Proc. Natl. Acad. Sci. U.S.A.">
        <title>Evolutionary erosion of yeast sex chromosomes by mating-type switching accidents.</title>
        <authorList>
            <person name="Gordon J.L."/>
            <person name="Armisen D."/>
            <person name="Proux-Wera E."/>
            <person name="Oheigeartaigh S.S."/>
            <person name="Byrne K.P."/>
            <person name="Wolfe K.H."/>
        </authorList>
    </citation>
    <scope>NUCLEOTIDE SEQUENCE [LARGE SCALE GENOMIC DNA]</scope>
    <source>
        <strain evidence="3">ATCC 10597 / BCRC 20456 / CBS 421 / NBRC 0211 / NRRL Y-12639</strain>
    </source>
</reference>
<feature type="compositionally biased region" description="Basic and acidic residues" evidence="1">
    <location>
        <begin position="205"/>
        <end position="238"/>
    </location>
</feature>
<accession>G0WGB7</accession>
<dbReference type="AlphaFoldDB" id="G0WGB7"/>
<dbReference type="Proteomes" id="UP000000689">
    <property type="component" value="Chromosome 9"/>
</dbReference>
<dbReference type="KEGG" id="ndi:NDAI_0I02600"/>
<dbReference type="RefSeq" id="XP_003672071.1">
    <property type="nucleotide sequence ID" value="XM_003672023.1"/>
</dbReference>
<evidence type="ECO:0000313" key="2">
    <source>
        <dbReference type="EMBL" id="CCD26828.1"/>
    </source>
</evidence>
<evidence type="ECO:0000256" key="1">
    <source>
        <dbReference type="SAM" id="MobiDB-lite"/>
    </source>
</evidence>
<dbReference type="GO" id="GO:0007059">
    <property type="term" value="P:chromosome segregation"/>
    <property type="evidence" value="ECO:0007669"/>
    <property type="project" value="EnsemblFungi"/>
</dbReference>
<dbReference type="eggNOG" id="ENOG502S2VH">
    <property type="taxonomic scope" value="Eukaryota"/>
</dbReference>
<sequence>MGGILKNPLPKEQLNKDDPSITEFRKQVLKNTQLNARLAKDSQAYKQQQQKAEAVLLQQQQHISQFTPKDTISLKHEQDERLQWNQKNLNENEITKQQFQDIHIDEPKTPYQGAVDPAGEYYRVDEDDLADDKAFNGNGITNINPGDDDDFNDFSLGEPEFKIDQTGGQFDGDDRIEEEHVSMKQDDDGNQNDENVNDDDDEAAEKEAKHRRFEEMRKKHYNLKEVFKSGKLHEHDNAFNDNDDDDDDGEELDDQE</sequence>